<evidence type="ECO:0000313" key="7">
    <source>
        <dbReference type="EMBL" id="ABA94504.1"/>
    </source>
</evidence>
<dbReference type="InterPro" id="IPR012337">
    <property type="entry name" value="RNaseH-like_sf"/>
</dbReference>
<dbReference type="AlphaFoldDB" id="Q2R1X8"/>
<dbReference type="Pfam" id="PF14223">
    <property type="entry name" value="Retrotran_gag_2"/>
    <property type="match status" value="1"/>
</dbReference>
<dbReference type="InterPro" id="IPR057670">
    <property type="entry name" value="SH3_retrovirus"/>
</dbReference>
<dbReference type="GO" id="GO:0046872">
    <property type="term" value="F:metal ion binding"/>
    <property type="evidence" value="ECO:0007669"/>
    <property type="project" value="UniProtKB-KW"/>
</dbReference>
<dbReference type="Gene3D" id="3.30.420.10">
    <property type="entry name" value="Ribonuclease H-like superfamily/Ribonuclease H"/>
    <property type="match status" value="1"/>
</dbReference>
<reference evidence="7" key="1">
    <citation type="journal article" date="2005" name="BMC Biol.">
        <title>The sequence of rice chromosomes 11 and 12, rich in disease resistance genes and recent gene duplications.</title>
        <authorList>
            <consortium name="The rice chromosomes 11 and 12 sequencing consortia"/>
        </authorList>
    </citation>
    <scope>NUCLEOTIDE SEQUENCE [LARGE SCALE GENOMIC DNA]</scope>
</reference>
<keyword evidence="4" id="KW-0378">Hydrolase</keyword>
<gene>
    <name evidence="7" type="ordered locus">LOC_Os11g37710</name>
</gene>
<name>Q2R1X8_ORYSJ</name>
<dbReference type="EMBL" id="DP000010">
    <property type="protein sequence ID" value="ABA94504.1"/>
    <property type="molecule type" value="Genomic_DNA"/>
</dbReference>
<evidence type="ECO:0000259" key="6">
    <source>
        <dbReference type="PROSITE" id="PS50994"/>
    </source>
</evidence>
<dbReference type="InterPro" id="IPR036397">
    <property type="entry name" value="RNaseH_sf"/>
</dbReference>
<keyword evidence="1" id="KW-0645">Protease</keyword>
<dbReference type="GO" id="GO:0003676">
    <property type="term" value="F:nucleic acid binding"/>
    <property type="evidence" value="ECO:0007669"/>
    <property type="project" value="InterPro"/>
</dbReference>
<dbReference type="GO" id="GO:0006508">
    <property type="term" value="P:proteolysis"/>
    <property type="evidence" value="ECO:0007669"/>
    <property type="project" value="UniProtKB-KW"/>
</dbReference>
<protein>
    <submittedName>
        <fullName evidence="7">Transposon protein, putative, unclassified</fullName>
    </submittedName>
</protein>
<feature type="domain" description="Integrase catalytic" evidence="6">
    <location>
        <begin position="399"/>
        <end position="574"/>
    </location>
</feature>
<dbReference type="PANTHER" id="PTHR42648:SF28">
    <property type="entry name" value="TRANSPOSON-ENCODED PROTEIN WITH RIBONUCLEASE H-LIKE AND RETROVIRUS ZINC FINGER-LIKE DOMAINS"/>
    <property type="match status" value="1"/>
</dbReference>
<dbReference type="InterPro" id="IPR025724">
    <property type="entry name" value="GAG-pre-integrase_dom"/>
</dbReference>
<dbReference type="PANTHER" id="PTHR42648">
    <property type="entry name" value="TRANSPOSASE, PUTATIVE-RELATED"/>
    <property type="match status" value="1"/>
</dbReference>
<sequence>MARRREGGYSLMGCIKDIPTLKGDNYAEWKRKLDLTFILGEVDWVLTTPCPIEPAELVRGENESDADWQKRQRDNAPLVMSYDIEQKKWSLANKKCLAVVKNTIEPTILGSIPECDAVSEYLERIKSQFTGSSKTYATQLIKQLVTERYHGGGVRDHILRMSNMASKLKPMDLGITDDFLVHLVMASLPKQFDNFIVNYNISPEKSTWWIDSGATIHACNCLKAFRSTRTTQRRESSIRVANGVEEKVEAVGDLPLELANGFTLLLRDVFYVPSLQRNLISVSKLDFDGYDCRFGSGKCELWYNNACIGLAVLRDELYLLSLSENVNVVSSLTKENKKRKRTPDVSSKLWHYRLGHISRGRIERLVKNEILPPLEFSDLEQCIECIKGKFVNSIKKGAKRSAGILEIIHTDICGPFPVKSVDGYDSFITFTDDYSRYGYIYPIKERSEALDKFKIFKAKVENQHDIKIKVVRSDRGGEYYGRHTPYGQVPGPFARFLLENGIVAQYSTPGEPQQNGVAERCNRTLMDMVRSMMSYSTLPLGLWMEALKTAIHILNRVPSKSMPKTPYELWTGRVPSLAHLRVWGSPVEAKVFNPNIGKLDPKTISCHFIGYPQRSKGYRFYCPNSYIKFVETRHAVFLEDEMIRGSSVVREIALEERRVSVPAPSTQEPFFSLPADVVPAMPVIEVPAPVVTPPVATMNEKEELQQPQTDNVPVQETQQEPQVQDVPNVQAPRRSERVRRSAIRDDYKVYNIEESHMDDDPTSYEEAMRSARSSEWLEAMKDEMKSMKLNDVWDLEEIPKGAKTVACKWVYKTKYDSKGNIEKFKARLVAKGFTQREGIDYTETFSPVSCKDSFRIIMALVAHYDLELHQMDVKTAFLNGDLEEKVYMAQPKGFVMKGNENMGCRLKRSIYGLKQASRQWYLKFDGTIKKFGFQENVEDNCIYLKFKNGRFIFLILYVDDILLASSDVSLLQEIKKFLSSNFDMKDLGEASYVLGIEIHRDRTKYTLGLSQKTYIEKVLKKFNMYRCSATPAPIVKGEKYGASQCPRNQYELNKMKTKPYASAVGSLQYAQVCTRPDLAFVTGLLGRFQSNPGLEHWKLVKKVLRYFQGTKGLMLSYRRSKSLQIVGYSDSDFAKDNTKSTSGYVFTLAGGAISWKSSKQTITAESTMYAEFIACYEATGQVNWLKKFIPGLKVVDSIEKPLKLYCDNEPAVMYAHNNQSSGAAKHIDII</sequence>
<evidence type="ECO:0000256" key="3">
    <source>
        <dbReference type="ARBA" id="ARBA00022750"/>
    </source>
</evidence>
<dbReference type="InterPro" id="IPR001584">
    <property type="entry name" value="Integrase_cat-core"/>
</dbReference>
<evidence type="ECO:0000256" key="4">
    <source>
        <dbReference type="ARBA" id="ARBA00022801"/>
    </source>
</evidence>
<evidence type="ECO:0000256" key="1">
    <source>
        <dbReference type="ARBA" id="ARBA00022670"/>
    </source>
</evidence>
<dbReference type="Pfam" id="PF13976">
    <property type="entry name" value="gag_pre-integrs"/>
    <property type="match status" value="1"/>
</dbReference>
<reference evidence="7" key="2">
    <citation type="submission" date="2005-04" db="EMBL/GenBank/DDBJ databases">
        <authorList>
            <person name="Buell C.R."/>
            <person name="Wing R.A."/>
            <person name="McCombie W.A."/>
            <person name="Ouyang S."/>
        </authorList>
    </citation>
    <scope>NUCLEOTIDE SEQUENCE</scope>
</reference>
<dbReference type="GO" id="GO:0015074">
    <property type="term" value="P:DNA integration"/>
    <property type="evidence" value="ECO:0007669"/>
    <property type="project" value="InterPro"/>
</dbReference>
<dbReference type="Pfam" id="PF00665">
    <property type="entry name" value="rve"/>
    <property type="match status" value="1"/>
</dbReference>
<dbReference type="PROSITE" id="PS50994">
    <property type="entry name" value="INTEGRASE"/>
    <property type="match status" value="1"/>
</dbReference>
<dbReference type="InterPro" id="IPR013103">
    <property type="entry name" value="RVT_2"/>
</dbReference>
<dbReference type="SUPFAM" id="SSF56672">
    <property type="entry name" value="DNA/RNA polymerases"/>
    <property type="match status" value="1"/>
</dbReference>
<dbReference type="Pfam" id="PF25597">
    <property type="entry name" value="SH3_retrovirus"/>
    <property type="match status" value="1"/>
</dbReference>
<evidence type="ECO:0000256" key="5">
    <source>
        <dbReference type="SAM" id="MobiDB-lite"/>
    </source>
</evidence>
<dbReference type="InterPro" id="IPR054722">
    <property type="entry name" value="PolX-like_BBD"/>
</dbReference>
<dbReference type="InterPro" id="IPR039537">
    <property type="entry name" value="Retrotran_Ty1/copia-like"/>
</dbReference>
<feature type="region of interest" description="Disordered" evidence="5">
    <location>
        <begin position="701"/>
        <end position="740"/>
    </location>
</feature>
<proteinExistence type="predicted"/>
<organism evidence="7">
    <name type="scientific">Oryza sativa subsp. japonica</name>
    <name type="common">Rice</name>
    <dbReference type="NCBI Taxonomy" id="39947"/>
    <lineage>
        <taxon>Eukaryota</taxon>
        <taxon>Viridiplantae</taxon>
        <taxon>Streptophyta</taxon>
        <taxon>Embryophyta</taxon>
        <taxon>Tracheophyta</taxon>
        <taxon>Spermatophyta</taxon>
        <taxon>Magnoliopsida</taxon>
        <taxon>Liliopsida</taxon>
        <taxon>Poales</taxon>
        <taxon>Poaceae</taxon>
        <taxon>BOP clade</taxon>
        <taxon>Oryzoideae</taxon>
        <taxon>Oryzeae</taxon>
        <taxon>Oryzinae</taxon>
        <taxon>Oryza</taxon>
        <taxon>Oryza sativa</taxon>
    </lineage>
</organism>
<evidence type="ECO:0000256" key="2">
    <source>
        <dbReference type="ARBA" id="ARBA00022723"/>
    </source>
</evidence>
<dbReference type="CDD" id="cd09272">
    <property type="entry name" value="RNase_HI_RT_Ty1"/>
    <property type="match status" value="1"/>
</dbReference>
<feature type="compositionally biased region" description="Low complexity" evidence="5">
    <location>
        <begin position="712"/>
        <end position="727"/>
    </location>
</feature>
<dbReference type="GO" id="GO:0004190">
    <property type="term" value="F:aspartic-type endopeptidase activity"/>
    <property type="evidence" value="ECO:0007669"/>
    <property type="project" value="UniProtKB-KW"/>
</dbReference>
<dbReference type="Pfam" id="PF22936">
    <property type="entry name" value="Pol_BBD"/>
    <property type="match status" value="1"/>
</dbReference>
<reference evidence="7" key="3">
    <citation type="submission" date="2006-01" db="EMBL/GenBank/DDBJ databases">
        <authorList>
            <person name="Buell R."/>
        </authorList>
    </citation>
    <scope>NUCLEOTIDE SEQUENCE</scope>
</reference>
<dbReference type="Pfam" id="PF07727">
    <property type="entry name" value="RVT_2"/>
    <property type="match status" value="1"/>
</dbReference>
<keyword evidence="2" id="KW-0479">Metal-binding</keyword>
<dbReference type="SUPFAM" id="SSF53098">
    <property type="entry name" value="Ribonuclease H-like"/>
    <property type="match status" value="1"/>
</dbReference>
<keyword evidence="3" id="KW-0064">Aspartyl protease</keyword>
<accession>Q2R1X8</accession>
<dbReference type="InterPro" id="IPR043502">
    <property type="entry name" value="DNA/RNA_pol_sf"/>
</dbReference>